<dbReference type="PANTHER" id="PTHR13145">
    <property type="entry name" value="SSM4 PROTEIN"/>
    <property type="match status" value="1"/>
</dbReference>
<keyword evidence="13" id="KW-1185">Reference proteome</keyword>
<evidence type="ECO:0000256" key="6">
    <source>
        <dbReference type="ARBA" id="ARBA00022692"/>
    </source>
</evidence>
<keyword evidence="8 10" id="KW-1133">Transmembrane helix</keyword>
<evidence type="ECO:0000256" key="1">
    <source>
        <dbReference type="ARBA" id="ARBA00000900"/>
    </source>
</evidence>
<protein>
    <recommendedName>
        <fullName evidence="4">RING-type E3 ubiquitin transferase</fullName>
        <ecNumber evidence="4">2.3.2.27</ecNumber>
    </recommendedName>
</protein>
<accession>A0A1Y2C4L5</accession>
<comment type="subcellular location">
    <subcellularLocation>
        <location evidence="2">Membrane</location>
        <topology evidence="2">Multi-pass membrane protein</topology>
    </subcellularLocation>
</comment>
<comment type="pathway">
    <text evidence="3">Protein modification; protein ubiquitination.</text>
</comment>
<feature type="transmembrane region" description="Helical" evidence="10">
    <location>
        <begin position="103"/>
        <end position="128"/>
    </location>
</feature>
<evidence type="ECO:0000259" key="11">
    <source>
        <dbReference type="Pfam" id="PF23113"/>
    </source>
</evidence>
<evidence type="ECO:0000313" key="13">
    <source>
        <dbReference type="Proteomes" id="UP000193642"/>
    </source>
</evidence>
<dbReference type="Pfam" id="PF23113">
    <property type="entry name" value="MARCHF6_C"/>
    <property type="match status" value="1"/>
</dbReference>
<dbReference type="GO" id="GO:0061630">
    <property type="term" value="F:ubiquitin protein ligase activity"/>
    <property type="evidence" value="ECO:0007669"/>
    <property type="project" value="UniProtKB-EC"/>
</dbReference>
<dbReference type="GO" id="GO:0005789">
    <property type="term" value="C:endoplasmic reticulum membrane"/>
    <property type="evidence" value="ECO:0007669"/>
    <property type="project" value="TreeGrafter"/>
</dbReference>
<evidence type="ECO:0000256" key="9">
    <source>
        <dbReference type="ARBA" id="ARBA00023136"/>
    </source>
</evidence>
<dbReference type="AlphaFoldDB" id="A0A1Y2C4L5"/>
<keyword evidence="7" id="KW-0833">Ubl conjugation pathway</keyword>
<dbReference type="STRING" id="329046.A0A1Y2C4L5"/>
<evidence type="ECO:0000256" key="4">
    <source>
        <dbReference type="ARBA" id="ARBA00012483"/>
    </source>
</evidence>
<dbReference type="Proteomes" id="UP000193642">
    <property type="component" value="Unassembled WGS sequence"/>
</dbReference>
<name>A0A1Y2C4L5_9FUNG</name>
<comment type="catalytic activity">
    <reaction evidence="1">
        <text>S-ubiquitinyl-[E2 ubiquitin-conjugating enzyme]-L-cysteine + [acceptor protein]-L-lysine = [E2 ubiquitin-conjugating enzyme]-L-cysteine + N(6)-ubiquitinyl-[acceptor protein]-L-lysine.</text>
        <dbReference type="EC" id="2.3.2.27"/>
    </reaction>
</comment>
<dbReference type="EC" id="2.3.2.27" evidence="4"/>
<keyword evidence="9 10" id="KW-0472">Membrane</keyword>
<evidence type="ECO:0000256" key="2">
    <source>
        <dbReference type="ARBA" id="ARBA00004141"/>
    </source>
</evidence>
<evidence type="ECO:0000256" key="10">
    <source>
        <dbReference type="SAM" id="Phobius"/>
    </source>
</evidence>
<dbReference type="InterPro" id="IPR056521">
    <property type="entry name" value="MARCHF6-like_C"/>
</dbReference>
<dbReference type="EMBL" id="MCGO01000030">
    <property type="protein sequence ID" value="ORY41951.1"/>
    <property type="molecule type" value="Genomic_DNA"/>
</dbReference>
<evidence type="ECO:0000313" key="12">
    <source>
        <dbReference type="EMBL" id="ORY41951.1"/>
    </source>
</evidence>
<gene>
    <name evidence="12" type="ORF">BCR33DRAFT_328758</name>
</gene>
<proteinExistence type="predicted"/>
<feature type="domain" description="E3 ubiquitin-protein ligase MARCHF6-like C-terminal" evidence="11">
    <location>
        <begin position="8"/>
        <end position="182"/>
    </location>
</feature>
<feature type="transmembrane region" description="Helical" evidence="10">
    <location>
        <begin position="148"/>
        <end position="167"/>
    </location>
</feature>
<comment type="caution">
    <text evidence="12">The sequence shown here is derived from an EMBL/GenBank/DDBJ whole genome shotgun (WGS) entry which is preliminary data.</text>
</comment>
<keyword evidence="6 10" id="KW-0812">Transmembrane</keyword>
<dbReference type="GO" id="GO:0036503">
    <property type="term" value="P:ERAD pathway"/>
    <property type="evidence" value="ECO:0007669"/>
    <property type="project" value="TreeGrafter"/>
</dbReference>
<evidence type="ECO:0000256" key="3">
    <source>
        <dbReference type="ARBA" id="ARBA00004906"/>
    </source>
</evidence>
<dbReference type="OrthoDB" id="264354at2759"/>
<sequence>MEQVVVHASITGKALFVTFWVGIIIPALFGLLFEIYVVVPFVGEKMQTRVFFILQDWALGAIYTKVVHSIIMNAPDTELRRTLVQARDQVRLGGLRRFELRPVALKVIFPIVLISVGLVFMPPFVVLLMDLVEGDGMVIEGGEEWSDLLARLLVPVLMGLFVLYETVRGVRRAIKHWMDQVRDEHYLVGRRLRNLGDPVPIPVVAGPATTAQNLALEPEAVPLLAEEDDDWLDQVD</sequence>
<reference evidence="12 13" key="1">
    <citation type="submission" date="2016-07" db="EMBL/GenBank/DDBJ databases">
        <title>Pervasive Adenine N6-methylation of Active Genes in Fungi.</title>
        <authorList>
            <consortium name="DOE Joint Genome Institute"/>
            <person name="Mondo S.J."/>
            <person name="Dannebaum R.O."/>
            <person name="Kuo R.C."/>
            <person name="Labutti K."/>
            <person name="Haridas S."/>
            <person name="Kuo A."/>
            <person name="Salamov A."/>
            <person name="Ahrendt S.R."/>
            <person name="Lipzen A."/>
            <person name="Sullivan W."/>
            <person name="Andreopoulos W.B."/>
            <person name="Clum A."/>
            <person name="Lindquist E."/>
            <person name="Daum C."/>
            <person name="Ramamoorthy G.K."/>
            <person name="Gryganskyi A."/>
            <person name="Culley D."/>
            <person name="Magnuson J.K."/>
            <person name="James T.Y."/>
            <person name="O'Malley M.A."/>
            <person name="Stajich J.E."/>
            <person name="Spatafora J.W."/>
            <person name="Visel A."/>
            <person name="Grigoriev I.V."/>
        </authorList>
    </citation>
    <scope>NUCLEOTIDE SEQUENCE [LARGE SCALE GENOMIC DNA]</scope>
    <source>
        <strain evidence="12 13">JEL800</strain>
    </source>
</reference>
<evidence type="ECO:0000256" key="5">
    <source>
        <dbReference type="ARBA" id="ARBA00022679"/>
    </source>
</evidence>
<evidence type="ECO:0000256" key="7">
    <source>
        <dbReference type="ARBA" id="ARBA00022786"/>
    </source>
</evidence>
<organism evidence="12 13">
    <name type="scientific">Rhizoclosmatium globosum</name>
    <dbReference type="NCBI Taxonomy" id="329046"/>
    <lineage>
        <taxon>Eukaryota</taxon>
        <taxon>Fungi</taxon>
        <taxon>Fungi incertae sedis</taxon>
        <taxon>Chytridiomycota</taxon>
        <taxon>Chytridiomycota incertae sedis</taxon>
        <taxon>Chytridiomycetes</taxon>
        <taxon>Chytridiales</taxon>
        <taxon>Chytriomycetaceae</taxon>
        <taxon>Rhizoclosmatium</taxon>
    </lineage>
</organism>
<keyword evidence="5" id="KW-0808">Transferase</keyword>
<evidence type="ECO:0000256" key="8">
    <source>
        <dbReference type="ARBA" id="ARBA00022989"/>
    </source>
</evidence>
<dbReference type="PANTHER" id="PTHR13145:SF0">
    <property type="entry name" value="E3 UBIQUITIN-PROTEIN LIGASE MARCHF6"/>
    <property type="match status" value="1"/>
</dbReference>
<feature type="transmembrane region" description="Helical" evidence="10">
    <location>
        <begin position="14"/>
        <end position="39"/>
    </location>
</feature>